<name>A0AAX3LUN1_9RHOB</name>
<reference evidence="2" key="1">
    <citation type="submission" date="2023-01" db="EMBL/GenBank/DDBJ databases">
        <title>Comparative genomic analysis of cold water coral derived Sulfitobacter faviae: insights into their metabolism and habitat adaptation.</title>
        <authorList>
            <person name="Guo Y."/>
            <person name="Lin S."/>
            <person name="Huang Z."/>
            <person name="Tang K."/>
            <person name="Wang X."/>
        </authorList>
    </citation>
    <scope>NUCLEOTIDE SEQUENCE</scope>
    <source>
        <strain evidence="2">SCSIO W_1865</strain>
        <plasmid evidence="2">unnamed1</plasmid>
    </source>
</reference>
<comment type="similarity">
    <text evidence="1">Belongs to the ros/MucR family.</text>
</comment>
<organism evidence="2 3">
    <name type="scientific">Sulfitobacter faviae</name>
    <dbReference type="NCBI Taxonomy" id="1775881"/>
    <lineage>
        <taxon>Bacteria</taxon>
        <taxon>Pseudomonadati</taxon>
        <taxon>Pseudomonadota</taxon>
        <taxon>Alphaproteobacteria</taxon>
        <taxon>Rhodobacterales</taxon>
        <taxon>Roseobacteraceae</taxon>
        <taxon>Sulfitobacter</taxon>
    </lineage>
</organism>
<protein>
    <submittedName>
        <fullName evidence="2">MucR family transcriptional regulator</fullName>
    </submittedName>
</protein>
<dbReference type="EMBL" id="CP116424">
    <property type="protein sequence ID" value="WCE72132.1"/>
    <property type="molecule type" value="Genomic_DNA"/>
</dbReference>
<keyword evidence="2" id="KW-0614">Plasmid</keyword>
<dbReference type="AlphaFoldDB" id="A0AAX3LUN1"/>
<evidence type="ECO:0000313" key="3">
    <source>
        <dbReference type="Proteomes" id="UP001210770"/>
    </source>
</evidence>
<dbReference type="GO" id="GO:0006355">
    <property type="term" value="P:regulation of DNA-templated transcription"/>
    <property type="evidence" value="ECO:0007669"/>
    <property type="project" value="InterPro"/>
</dbReference>
<evidence type="ECO:0000256" key="1">
    <source>
        <dbReference type="ARBA" id="ARBA00007031"/>
    </source>
</evidence>
<sequence>MSLLRRHLSQVRGLTPEAYRAKWKLANDYALSGENYRKDRQAVKDLM</sequence>
<dbReference type="GO" id="GO:0003677">
    <property type="term" value="F:DNA binding"/>
    <property type="evidence" value="ECO:0007669"/>
    <property type="project" value="InterPro"/>
</dbReference>
<dbReference type="Proteomes" id="UP001210770">
    <property type="component" value="Plasmid unnamed1"/>
</dbReference>
<dbReference type="GO" id="GO:0008270">
    <property type="term" value="F:zinc ion binding"/>
    <property type="evidence" value="ECO:0007669"/>
    <property type="project" value="InterPro"/>
</dbReference>
<dbReference type="InterPro" id="IPR008807">
    <property type="entry name" value="ROS_MUCR"/>
</dbReference>
<dbReference type="Gene3D" id="1.10.10.1550">
    <property type="entry name" value="ROS/MUCR transcriptional regulator protein"/>
    <property type="match status" value="1"/>
</dbReference>
<dbReference type="InterPro" id="IPR041920">
    <property type="entry name" value="ROS/MUCR_sf"/>
</dbReference>
<dbReference type="RefSeq" id="WP_271690180.1">
    <property type="nucleotide sequence ID" value="NZ_CP116424.1"/>
</dbReference>
<accession>A0AAX3LUN1</accession>
<gene>
    <name evidence="2" type="ORF">PL336_16770</name>
</gene>
<geneLocation type="plasmid" evidence="2 3">
    <name>unnamed1</name>
</geneLocation>
<evidence type="ECO:0000313" key="2">
    <source>
        <dbReference type="EMBL" id="WCE72132.1"/>
    </source>
</evidence>
<proteinExistence type="inferred from homology"/>
<dbReference type="Pfam" id="PF05443">
    <property type="entry name" value="ROS_MUCR"/>
    <property type="match status" value="1"/>
</dbReference>